<reference evidence="1 2" key="1">
    <citation type="submission" date="2023-03" db="EMBL/GenBank/DDBJ databases">
        <title>Draft genome sequence of the bacteria which degrade cell wall of Tricholomamatutake.</title>
        <authorList>
            <person name="Konishi Y."/>
            <person name="Fukuta Y."/>
            <person name="Shirasaka N."/>
        </authorList>
    </citation>
    <scope>NUCLEOTIDE SEQUENCE [LARGE SCALE GENOMIC DNA]</scope>
    <source>
        <strain evidence="2">mu1</strain>
    </source>
</reference>
<evidence type="ECO:0008006" key="3">
    <source>
        <dbReference type="Google" id="ProtNLM"/>
    </source>
</evidence>
<accession>A0ABQ6GBI5</accession>
<protein>
    <recommendedName>
        <fullName evidence="3">Replication initiation factor</fullName>
    </recommendedName>
</protein>
<comment type="caution">
    <text evidence="1">The sequence shown here is derived from an EMBL/GenBank/DDBJ whole genome shotgun (WGS) entry which is preliminary data.</text>
</comment>
<name>A0ABQ6GBI5_9BACL</name>
<gene>
    <name evidence="1" type="ORF">MU1_26640</name>
</gene>
<dbReference type="Proteomes" id="UP001157114">
    <property type="component" value="Unassembled WGS sequence"/>
</dbReference>
<sequence>MILKGLDTLEFGLEIANYEKVFLPYLSKFKELKELSHITGIEYEYSIGDLNLTVHRNGQKFYAYRLSCKDFSIAFMEKAMNSNPPVFVRFMSSYLWSYGFYESYERFLSWFENFQVAISKNKLSRADICVDSDKFKICKSDIEGVITRARNKTEHFVSEEFTKGRIFSGFTIGGGNSLLARIYLKSLEIKKSGKVWFKEIWMDNDWAPEKDVWRVEFQLRRPVLKELSVDTIEQLNEKMSELWSYLTQEWLTIRQPKKDNTSRWKIKKKWRLIQTASKDYEATPLIRSVIKQGDIVRLLNQAAGLQMSIAAIGNHETTKETAHVINAWLETKLHFEQTNFEDQKEKRQRKFISDNYGGITHEI</sequence>
<dbReference type="RefSeq" id="WP_284239061.1">
    <property type="nucleotide sequence ID" value="NZ_BSSQ01000011.1"/>
</dbReference>
<organism evidence="1 2">
    <name type="scientific">Paenibacillus glycanilyticus</name>
    <dbReference type="NCBI Taxonomy" id="126569"/>
    <lineage>
        <taxon>Bacteria</taxon>
        <taxon>Bacillati</taxon>
        <taxon>Bacillota</taxon>
        <taxon>Bacilli</taxon>
        <taxon>Bacillales</taxon>
        <taxon>Paenibacillaceae</taxon>
        <taxon>Paenibacillus</taxon>
    </lineage>
</organism>
<evidence type="ECO:0000313" key="1">
    <source>
        <dbReference type="EMBL" id="GLX68319.1"/>
    </source>
</evidence>
<dbReference type="EMBL" id="BSSQ01000011">
    <property type="protein sequence ID" value="GLX68319.1"/>
    <property type="molecule type" value="Genomic_DNA"/>
</dbReference>
<proteinExistence type="predicted"/>
<keyword evidence="2" id="KW-1185">Reference proteome</keyword>
<evidence type="ECO:0000313" key="2">
    <source>
        <dbReference type="Proteomes" id="UP001157114"/>
    </source>
</evidence>